<evidence type="ECO:0000259" key="3">
    <source>
        <dbReference type="PROSITE" id="PS51462"/>
    </source>
</evidence>
<dbReference type="InterPro" id="IPR000086">
    <property type="entry name" value="NUDIX_hydrolase_dom"/>
</dbReference>
<comment type="caution">
    <text evidence="4">The sequence shown here is derived from an EMBL/GenBank/DDBJ whole genome shotgun (WGS) entry which is preliminary data.</text>
</comment>
<keyword evidence="2 4" id="KW-0378">Hydrolase</keyword>
<dbReference type="GO" id="GO:0016787">
    <property type="term" value="F:hydrolase activity"/>
    <property type="evidence" value="ECO:0007669"/>
    <property type="project" value="UniProtKB-KW"/>
</dbReference>
<keyword evidence="5" id="KW-1185">Reference proteome</keyword>
<evidence type="ECO:0000256" key="1">
    <source>
        <dbReference type="ARBA" id="ARBA00001946"/>
    </source>
</evidence>
<feature type="domain" description="Nudix hydrolase" evidence="3">
    <location>
        <begin position="43"/>
        <end position="174"/>
    </location>
</feature>
<dbReference type="PROSITE" id="PS51462">
    <property type="entry name" value="NUDIX"/>
    <property type="match status" value="1"/>
</dbReference>
<dbReference type="EC" id="3.6.-.-" evidence="4"/>
<comment type="cofactor">
    <cofactor evidence="1">
        <name>Mg(2+)</name>
        <dbReference type="ChEBI" id="CHEBI:18420"/>
    </cofactor>
</comment>
<protein>
    <submittedName>
        <fullName evidence="4">NUDIX hydrolase</fullName>
        <ecNumber evidence="4">3.6.-.-</ecNumber>
    </submittedName>
</protein>
<dbReference type="EMBL" id="JAYFSI010000018">
    <property type="protein sequence ID" value="MEA5366935.1"/>
    <property type="molecule type" value="Genomic_DNA"/>
</dbReference>
<dbReference type="PANTHER" id="PTHR11839">
    <property type="entry name" value="UDP/ADP-SUGAR PYROPHOSPHATASE"/>
    <property type="match status" value="1"/>
</dbReference>
<reference evidence="4 5" key="1">
    <citation type="submission" date="2023-12" db="EMBL/GenBank/DDBJ databases">
        <title>Amycolatopsis sp. V23-08.</title>
        <authorList>
            <person name="Somphong A."/>
        </authorList>
    </citation>
    <scope>NUCLEOTIDE SEQUENCE [LARGE SCALE GENOMIC DNA]</scope>
    <source>
        <strain evidence="4 5">V23-08</strain>
    </source>
</reference>
<dbReference type="RefSeq" id="WP_323336543.1">
    <property type="nucleotide sequence ID" value="NZ_JAYFSI010000018.1"/>
</dbReference>
<dbReference type="InterPro" id="IPR015797">
    <property type="entry name" value="NUDIX_hydrolase-like_dom_sf"/>
</dbReference>
<sequence>MGEVGDPPIRRLSTRLVYRNAWLAVHEDRIERQDGSEGIYSVIERPDFALVMATENDGFHLVDQYRYPVRGRYWEFPQGCFPDWGTGTQEELARAELAEETGLRAGTLRHLGHMLAWHGASPQACDVFVATDLTPGPPDREPSEQDMRHRWVTRGEFERMIRDGEIKDNSTIAAYGLYLLAERGSG</sequence>
<dbReference type="Gene3D" id="3.90.79.10">
    <property type="entry name" value="Nucleoside Triphosphate Pyrophosphohydrolase"/>
    <property type="match status" value="1"/>
</dbReference>
<organism evidence="4 5">
    <name type="scientific">Amycolatopsis heterodermiae</name>
    <dbReference type="NCBI Taxonomy" id="3110235"/>
    <lineage>
        <taxon>Bacteria</taxon>
        <taxon>Bacillati</taxon>
        <taxon>Actinomycetota</taxon>
        <taxon>Actinomycetes</taxon>
        <taxon>Pseudonocardiales</taxon>
        <taxon>Pseudonocardiaceae</taxon>
        <taxon>Amycolatopsis</taxon>
    </lineage>
</organism>
<evidence type="ECO:0000313" key="5">
    <source>
        <dbReference type="Proteomes" id="UP001304298"/>
    </source>
</evidence>
<evidence type="ECO:0000313" key="4">
    <source>
        <dbReference type="EMBL" id="MEA5366935.1"/>
    </source>
</evidence>
<evidence type="ECO:0000256" key="2">
    <source>
        <dbReference type="ARBA" id="ARBA00022801"/>
    </source>
</evidence>
<dbReference type="Proteomes" id="UP001304298">
    <property type="component" value="Unassembled WGS sequence"/>
</dbReference>
<accession>A0ABU5RMA8</accession>
<name>A0ABU5RMA8_9PSEU</name>
<proteinExistence type="predicted"/>
<dbReference type="PANTHER" id="PTHR11839:SF18">
    <property type="entry name" value="NUDIX HYDROLASE DOMAIN-CONTAINING PROTEIN"/>
    <property type="match status" value="1"/>
</dbReference>
<dbReference type="CDD" id="cd24161">
    <property type="entry name" value="NUDIX_ADPRase_Ndx2"/>
    <property type="match status" value="1"/>
</dbReference>
<dbReference type="Pfam" id="PF00293">
    <property type="entry name" value="NUDIX"/>
    <property type="match status" value="1"/>
</dbReference>
<dbReference type="SUPFAM" id="SSF55811">
    <property type="entry name" value="Nudix"/>
    <property type="match status" value="1"/>
</dbReference>
<gene>
    <name evidence="4" type="ORF">VA596_45910</name>
</gene>